<protein>
    <submittedName>
        <fullName evidence="1">Uncharacterized protein</fullName>
    </submittedName>
</protein>
<organism evidence="1 2">
    <name type="scientific">Phlyctema vagabunda</name>
    <dbReference type="NCBI Taxonomy" id="108571"/>
    <lineage>
        <taxon>Eukaryota</taxon>
        <taxon>Fungi</taxon>
        <taxon>Dikarya</taxon>
        <taxon>Ascomycota</taxon>
        <taxon>Pezizomycotina</taxon>
        <taxon>Leotiomycetes</taxon>
        <taxon>Helotiales</taxon>
        <taxon>Dermateaceae</taxon>
        <taxon>Phlyctema</taxon>
    </lineage>
</organism>
<keyword evidence="2" id="KW-1185">Reference proteome</keyword>
<dbReference type="Proteomes" id="UP001629113">
    <property type="component" value="Unassembled WGS sequence"/>
</dbReference>
<name>A0ABR4PJS9_9HELO</name>
<proteinExistence type="predicted"/>
<evidence type="ECO:0000313" key="1">
    <source>
        <dbReference type="EMBL" id="KAL3423565.1"/>
    </source>
</evidence>
<gene>
    <name evidence="1" type="ORF">PVAG01_05312</name>
</gene>
<comment type="caution">
    <text evidence="1">The sequence shown here is derived from an EMBL/GenBank/DDBJ whole genome shotgun (WGS) entry which is preliminary data.</text>
</comment>
<accession>A0ABR4PJS9</accession>
<reference evidence="1 2" key="1">
    <citation type="submission" date="2024-06" db="EMBL/GenBank/DDBJ databases">
        <title>Complete genome of Phlyctema vagabunda strain 19-DSS-EL-015.</title>
        <authorList>
            <person name="Fiorenzani C."/>
        </authorList>
    </citation>
    <scope>NUCLEOTIDE SEQUENCE [LARGE SCALE GENOMIC DNA]</scope>
    <source>
        <strain evidence="1 2">19-DSS-EL-015</strain>
    </source>
</reference>
<evidence type="ECO:0000313" key="2">
    <source>
        <dbReference type="Proteomes" id="UP001629113"/>
    </source>
</evidence>
<sequence>METFRDNRGDESLCCREHTIRTIEQIPRLRLISKPAHDDHPIHHRSVFCLQPFLSQGKDCPSLLVLLPGKCATDYKDEDENPPAVVHGAKLCAYQIQRWKGDEVGFREVGRQGCH</sequence>
<dbReference type="EMBL" id="JBFCZG010000004">
    <property type="protein sequence ID" value="KAL3423565.1"/>
    <property type="molecule type" value="Genomic_DNA"/>
</dbReference>